<feature type="domain" description="Cadherin" evidence="14">
    <location>
        <begin position="386"/>
        <end position="490"/>
    </location>
</feature>
<keyword evidence="8 13" id="KW-1133">Transmembrane helix</keyword>
<evidence type="ECO:0000256" key="11">
    <source>
        <dbReference type="PROSITE-ProRule" id="PRU00043"/>
    </source>
</evidence>
<dbReference type="SUPFAM" id="SSF49313">
    <property type="entry name" value="Cadherin-like"/>
    <property type="match status" value="5"/>
</dbReference>
<dbReference type="FunFam" id="2.60.40.60:FF:000193">
    <property type="entry name" value="Protocadherin 12"/>
    <property type="match status" value="1"/>
</dbReference>
<dbReference type="PROSITE" id="PS00232">
    <property type="entry name" value="CADHERIN_1"/>
    <property type="match status" value="2"/>
</dbReference>
<name>A0A670IGG9_PODMU</name>
<evidence type="ECO:0000256" key="8">
    <source>
        <dbReference type="ARBA" id="ARBA00022989"/>
    </source>
</evidence>
<dbReference type="Ensembl" id="ENSPMRT00000011630.1">
    <property type="protein sequence ID" value="ENSPMRP00000010893.1"/>
    <property type="gene ID" value="ENSPMRG00000007247.1"/>
</dbReference>
<dbReference type="CDD" id="cd11304">
    <property type="entry name" value="Cadherin_repeat"/>
    <property type="match status" value="6"/>
</dbReference>
<reference evidence="15 16" key="1">
    <citation type="journal article" date="2019" name="Proc. Natl. Acad. Sci. U.S.A.">
        <title>Regulatory changes in pterin and carotenoid genes underlie balanced color polymorphisms in the wall lizard.</title>
        <authorList>
            <person name="Andrade P."/>
            <person name="Pinho C."/>
            <person name="Perez I de Lanuza G."/>
            <person name="Afonso S."/>
            <person name="Brejcha J."/>
            <person name="Rubin C.J."/>
            <person name="Wallerman O."/>
            <person name="Pereira P."/>
            <person name="Sabatino S.J."/>
            <person name="Bellati A."/>
            <person name="Pellitteri-Rosa D."/>
            <person name="Bosakova Z."/>
            <person name="Bunikis I."/>
            <person name="Carretero M.A."/>
            <person name="Feiner N."/>
            <person name="Marsik P."/>
            <person name="Pauperio F."/>
            <person name="Salvi D."/>
            <person name="Soler L."/>
            <person name="While G.M."/>
            <person name="Uller T."/>
            <person name="Font E."/>
            <person name="Andersson L."/>
            <person name="Carneiro M."/>
        </authorList>
    </citation>
    <scope>NUCLEOTIDE SEQUENCE</scope>
</reference>
<accession>A0A670IGG9</accession>
<dbReference type="Gene3D" id="2.60.40.60">
    <property type="entry name" value="Cadherins"/>
    <property type="match status" value="6"/>
</dbReference>
<feature type="domain" description="Cadherin" evidence="14">
    <location>
        <begin position="61"/>
        <end position="169"/>
    </location>
</feature>
<evidence type="ECO:0000256" key="4">
    <source>
        <dbReference type="ARBA" id="ARBA00022729"/>
    </source>
</evidence>
<feature type="transmembrane region" description="Helical" evidence="13">
    <location>
        <begin position="631"/>
        <end position="655"/>
    </location>
</feature>
<dbReference type="InterPro" id="IPR015919">
    <property type="entry name" value="Cadherin-like_sf"/>
</dbReference>
<dbReference type="InterPro" id="IPR002126">
    <property type="entry name" value="Cadherin-like_dom"/>
</dbReference>
<evidence type="ECO:0000256" key="12">
    <source>
        <dbReference type="SAM" id="MobiDB-lite"/>
    </source>
</evidence>
<feature type="domain" description="Cadherin" evidence="14">
    <location>
        <begin position="280"/>
        <end position="385"/>
    </location>
</feature>
<protein>
    <submittedName>
        <fullName evidence="15">Protocadherin 12</fullName>
    </submittedName>
</protein>
<evidence type="ECO:0000313" key="15">
    <source>
        <dbReference type="Ensembl" id="ENSPMRP00000010893.1"/>
    </source>
</evidence>
<evidence type="ECO:0000256" key="2">
    <source>
        <dbReference type="ARBA" id="ARBA00022475"/>
    </source>
</evidence>
<keyword evidence="10" id="KW-0325">Glycoprotein</keyword>
<dbReference type="FunFam" id="2.60.40.60:FF:000134">
    <property type="entry name" value="protocadherin Fat 4"/>
    <property type="match status" value="1"/>
</dbReference>
<dbReference type="FunFam" id="2.60.40.60:FF:000002">
    <property type="entry name" value="Protocadherin alpha 2"/>
    <property type="match status" value="1"/>
</dbReference>
<sequence length="993" mass="108446">MKVMDSQDGLLSTTGRLNREQLCHHRDPCVLSFSVLAAQYFTLIHVEIHVLDINDNGPRFPQAALELEISESVSLQTRIPLGRALDPDAGSNAFCSYFLSPSEHFALEVTAGSDGTQQAELVVIKEVDRELYSSFELVLTAVDHGVPPRSGTTVVTVNVLDSNDNSPTFAQGSVSVEIREDALPGTFLINLTATDPDQGPNGEIEYSFSKHVSEEVLRKFAVERHTGSVLLQQSLDYEKNSAYELEVQARDQGANSIPAHCKLFIRVLDVNDNTPEIQVTWAKQAAVLSEAQPQGSFVALVTAFDPDSGLNGQVDCYIRQGEEHFALKRFSLGSYMLLTNAPLDRESWTQHHLTLLVQDRGTPLLATTRHFTVHVSDVNDNMPYFETNYYHVSIAENSEPPSVLVMVRAQDADSGLNGKVVYRIPDPLVLEWLAIDASTGEIRAHAAFDAEKITSLDFLVIAEDMGQPQLSANVSVTVTVLDVNDNSPVVIKPELEGGCASVTALVDPDTGHVLVPKEEGSSELAASLNAPLLLTILATDADSGLNGTLLYSILSGNEAGICVLDPQSGQLYLNGSNASSLLGREWDLVISVSDRGPVPLSTRFLVKITFKRHCERMPDSFPVSQPLSPSVVTGICLLGLLAISLVGLGLVMSLCKREKHGSMAYNCREAEQAYSQQQPKKPPKPIQKADIYVVPVLRQDDTQQPPAEIENPSEAAWLKALGVPCHMTPTLYRTLRNQRNSSSLGEQVPCYAQRFRSPTARDVQPTDKKLLDSIFWPKDHLSEKAKAGPEEAPSRQHILRSLVRLSLAALAEQGPGGQLAMESAPVQQISQLLSLLHQGQVQPKPNHRGNKYTAKNASCRNPNSNVEDLITKEGSGCEHHDWELLGKELGNLLDCPSGLDLDQLNVEDPAWMARLSFPISTDYKDNIVSPGAVPSPLSEETTGRDEPHTFATFGKAAGHKPNSEEPRLSSTFLSEMNTLFEKILAQKVSPQVD</sequence>
<evidence type="ECO:0000256" key="1">
    <source>
        <dbReference type="ARBA" id="ARBA00004251"/>
    </source>
</evidence>
<feature type="domain" description="Cadherin" evidence="14">
    <location>
        <begin position="4"/>
        <end position="60"/>
    </location>
</feature>
<feature type="domain" description="Cadherin" evidence="14">
    <location>
        <begin position="170"/>
        <end position="277"/>
    </location>
</feature>
<dbReference type="GO" id="GO:0005886">
    <property type="term" value="C:plasma membrane"/>
    <property type="evidence" value="ECO:0007669"/>
    <property type="project" value="UniProtKB-SubCell"/>
</dbReference>
<dbReference type="PANTHER" id="PTHR24028">
    <property type="entry name" value="CADHERIN-87A"/>
    <property type="match status" value="1"/>
</dbReference>
<keyword evidence="9 13" id="KW-0472">Membrane</keyword>
<evidence type="ECO:0000256" key="7">
    <source>
        <dbReference type="ARBA" id="ARBA00022889"/>
    </source>
</evidence>
<keyword evidence="7" id="KW-0130">Cell adhesion</keyword>
<feature type="domain" description="Cadherin" evidence="14">
    <location>
        <begin position="533"/>
        <end position="621"/>
    </location>
</feature>
<keyword evidence="3 13" id="KW-0812">Transmembrane</keyword>
<dbReference type="GO" id="GO:0005509">
    <property type="term" value="F:calcium ion binding"/>
    <property type="evidence" value="ECO:0007669"/>
    <property type="project" value="UniProtKB-UniRule"/>
</dbReference>
<keyword evidence="16" id="KW-1185">Reference proteome</keyword>
<comment type="subcellular location">
    <subcellularLocation>
        <location evidence="1">Cell membrane</location>
        <topology evidence="1">Single-pass type I membrane protein</topology>
    </subcellularLocation>
</comment>
<evidence type="ECO:0000256" key="5">
    <source>
        <dbReference type="ARBA" id="ARBA00022737"/>
    </source>
</evidence>
<keyword evidence="4" id="KW-0732">Signal</keyword>
<dbReference type="PANTHER" id="PTHR24028:SF42">
    <property type="entry name" value="PROTOCADHERIN-12"/>
    <property type="match status" value="1"/>
</dbReference>
<evidence type="ECO:0000256" key="10">
    <source>
        <dbReference type="ARBA" id="ARBA00023180"/>
    </source>
</evidence>
<dbReference type="Proteomes" id="UP000472272">
    <property type="component" value="Chromosome 7"/>
</dbReference>
<dbReference type="GeneTree" id="ENSGT00940000160403"/>
<dbReference type="AlphaFoldDB" id="A0A670IGG9"/>
<dbReference type="PROSITE" id="PS50268">
    <property type="entry name" value="CADHERIN_2"/>
    <property type="match status" value="6"/>
</dbReference>
<keyword evidence="5" id="KW-0677">Repeat</keyword>
<keyword evidence="6 11" id="KW-0106">Calcium</keyword>
<dbReference type="Pfam" id="PF00028">
    <property type="entry name" value="Cadherin"/>
    <property type="match status" value="4"/>
</dbReference>
<dbReference type="SMART" id="SM00112">
    <property type="entry name" value="CA"/>
    <property type="match status" value="5"/>
</dbReference>
<evidence type="ECO:0000313" key="16">
    <source>
        <dbReference type="Proteomes" id="UP000472272"/>
    </source>
</evidence>
<reference evidence="15" key="3">
    <citation type="submission" date="2025-09" db="UniProtKB">
        <authorList>
            <consortium name="Ensembl"/>
        </authorList>
    </citation>
    <scope>IDENTIFICATION</scope>
</reference>
<dbReference type="Pfam" id="PF08266">
    <property type="entry name" value="Cadherin_2"/>
    <property type="match status" value="1"/>
</dbReference>
<evidence type="ECO:0000256" key="3">
    <source>
        <dbReference type="ARBA" id="ARBA00022692"/>
    </source>
</evidence>
<dbReference type="InterPro" id="IPR020894">
    <property type="entry name" value="Cadherin_CS"/>
</dbReference>
<dbReference type="GO" id="GO:0007156">
    <property type="term" value="P:homophilic cell adhesion via plasma membrane adhesion molecules"/>
    <property type="evidence" value="ECO:0007669"/>
    <property type="project" value="InterPro"/>
</dbReference>
<evidence type="ECO:0000256" key="6">
    <source>
        <dbReference type="ARBA" id="ARBA00022837"/>
    </source>
</evidence>
<evidence type="ECO:0000256" key="9">
    <source>
        <dbReference type="ARBA" id="ARBA00023136"/>
    </source>
</evidence>
<organism evidence="15 16">
    <name type="scientific">Podarcis muralis</name>
    <name type="common">Wall lizard</name>
    <name type="synonym">Lacerta muralis</name>
    <dbReference type="NCBI Taxonomy" id="64176"/>
    <lineage>
        <taxon>Eukaryota</taxon>
        <taxon>Metazoa</taxon>
        <taxon>Chordata</taxon>
        <taxon>Craniata</taxon>
        <taxon>Vertebrata</taxon>
        <taxon>Euteleostomi</taxon>
        <taxon>Lepidosauria</taxon>
        <taxon>Squamata</taxon>
        <taxon>Bifurcata</taxon>
        <taxon>Unidentata</taxon>
        <taxon>Episquamata</taxon>
        <taxon>Laterata</taxon>
        <taxon>Lacertibaenia</taxon>
        <taxon>Lacertidae</taxon>
        <taxon>Podarcis</taxon>
    </lineage>
</organism>
<dbReference type="InterPro" id="IPR050174">
    <property type="entry name" value="Protocadherin/Cadherin-CA"/>
</dbReference>
<feature type="region of interest" description="Disordered" evidence="12">
    <location>
        <begin position="841"/>
        <end position="860"/>
    </location>
</feature>
<dbReference type="FunFam" id="2.60.40.60:FF:000007">
    <property type="entry name" value="Protocadherin alpha 2"/>
    <property type="match status" value="1"/>
</dbReference>
<dbReference type="InterPro" id="IPR013164">
    <property type="entry name" value="Cadherin_N"/>
</dbReference>
<dbReference type="OMA" id="ALFMSIC"/>
<proteinExistence type="predicted"/>
<reference evidence="15" key="2">
    <citation type="submission" date="2025-08" db="UniProtKB">
        <authorList>
            <consortium name="Ensembl"/>
        </authorList>
    </citation>
    <scope>IDENTIFICATION</scope>
</reference>
<evidence type="ECO:0000259" key="14">
    <source>
        <dbReference type="PROSITE" id="PS50268"/>
    </source>
</evidence>
<dbReference type="PRINTS" id="PR00205">
    <property type="entry name" value="CADHERIN"/>
</dbReference>
<gene>
    <name evidence="15" type="primary">PCDH12</name>
</gene>
<evidence type="ECO:0000256" key="13">
    <source>
        <dbReference type="SAM" id="Phobius"/>
    </source>
</evidence>
<keyword evidence="2" id="KW-1003">Cell membrane</keyword>